<dbReference type="EMBL" id="CP041372">
    <property type="protein sequence ID" value="QKS71042.1"/>
    <property type="molecule type" value="Genomic_DNA"/>
</dbReference>
<organism evidence="1 2">
    <name type="scientific">Paenalkalicoccus suaedae</name>
    <dbReference type="NCBI Taxonomy" id="2592382"/>
    <lineage>
        <taxon>Bacteria</taxon>
        <taxon>Bacillati</taxon>
        <taxon>Bacillota</taxon>
        <taxon>Bacilli</taxon>
        <taxon>Bacillales</taxon>
        <taxon>Bacillaceae</taxon>
        <taxon>Paenalkalicoccus</taxon>
    </lineage>
</organism>
<name>A0A859FEA9_9BACI</name>
<gene>
    <name evidence="1" type="ORF">FLK61_30465</name>
</gene>
<keyword evidence="2" id="KW-1185">Reference proteome</keyword>
<accession>A0A859FEA9</accession>
<reference evidence="2" key="1">
    <citation type="submission" date="2019-07" db="EMBL/GenBank/DDBJ databases">
        <title>Bacillus alkalisoli sp. nov. isolated from saline soil.</title>
        <authorList>
            <person name="Sun J.-Q."/>
            <person name="Xu L."/>
        </authorList>
    </citation>
    <scope>NUCLEOTIDE SEQUENCE [LARGE SCALE GENOMIC DNA]</scope>
    <source>
        <strain evidence="2">M4U3P1</strain>
    </source>
</reference>
<sequence>MMIIILLSLIGSIVITLQIITIKIISKVNQLPSDLSVDSEDKQSNLQADLQEEMHQAITYECLTMYNAVSKQIDSLHANEIRYVIKQPSWNNSALLEHLSADEKELYLFFKTMFDTYVETYWLNSKGTVRTVFTQTDTPTSFSEKTISQASLELQSKMRQWFDNWS</sequence>
<dbReference type="RefSeq" id="WP_176009078.1">
    <property type="nucleotide sequence ID" value="NZ_CP041372.2"/>
</dbReference>
<proteinExistence type="predicted"/>
<protein>
    <submittedName>
        <fullName evidence="1">Uncharacterized protein</fullName>
    </submittedName>
</protein>
<evidence type="ECO:0000313" key="1">
    <source>
        <dbReference type="EMBL" id="QKS71042.1"/>
    </source>
</evidence>
<evidence type="ECO:0000313" key="2">
    <source>
        <dbReference type="Proteomes" id="UP000318138"/>
    </source>
</evidence>
<dbReference type="Proteomes" id="UP000318138">
    <property type="component" value="Chromosome"/>
</dbReference>
<dbReference type="AlphaFoldDB" id="A0A859FEA9"/>
<dbReference type="KEGG" id="psua:FLK61_30465"/>